<dbReference type="PANTHER" id="PTHR43685:SF11">
    <property type="entry name" value="GLYCOSYLTRANSFERASE TAGX-RELATED"/>
    <property type="match status" value="1"/>
</dbReference>
<evidence type="ECO:0000259" key="1">
    <source>
        <dbReference type="Pfam" id="PF00535"/>
    </source>
</evidence>
<dbReference type="Proteomes" id="UP001184150">
    <property type="component" value="Unassembled WGS sequence"/>
</dbReference>
<name>A0ABU1MSL1_9SPHN</name>
<reference evidence="2 3" key="1">
    <citation type="submission" date="2023-07" db="EMBL/GenBank/DDBJ databases">
        <title>Sorghum-associated microbial communities from plants grown in Nebraska, USA.</title>
        <authorList>
            <person name="Schachtman D."/>
        </authorList>
    </citation>
    <scope>NUCLEOTIDE SEQUENCE [LARGE SCALE GENOMIC DNA]</scope>
    <source>
        <strain evidence="2 3">DS1027</strain>
    </source>
</reference>
<dbReference type="SUPFAM" id="SSF53448">
    <property type="entry name" value="Nucleotide-diphospho-sugar transferases"/>
    <property type="match status" value="1"/>
</dbReference>
<proteinExistence type="predicted"/>
<dbReference type="InterPro" id="IPR001173">
    <property type="entry name" value="Glyco_trans_2-like"/>
</dbReference>
<dbReference type="EMBL" id="JAVDRD010000019">
    <property type="protein sequence ID" value="MDR6513309.1"/>
    <property type="molecule type" value="Genomic_DNA"/>
</dbReference>
<sequence>MTDAPLISVVMAAYNGGALIGDTIASVLAQTLPDFELVVVDDCSTDDTLARLREVEDPRVRVIATPCNGGPVVARNLAFAAARGRFIVGLDQDDLCHPARFAVQHAFLAANPHVVLVASAVDILKAGAISGPRAPFHTSPALIDWRLQLGNPLVWSSVMFRAEAARRLDVFEQVDRLYAEDFDLYHRLARFGALARIDTPLATYRIHPGGASQRYTARMEQSAAAVLAQPYTDLFGADAPRAAHLVLHHFTGGVPVLCRDTLAEVGRLVAVVHGHFMATRRPDAADLALILAEYARLWWRLGDACVRSGTLSRADVVALCPAGLAQHPRSRMRSATSLLIGTGRALASRLKRA</sequence>
<protein>
    <recommendedName>
        <fullName evidence="1">Glycosyltransferase 2-like domain-containing protein</fullName>
    </recommendedName>
</protein>
<feature type="domain" description="Glycosyltransferase 2-like" evidence="1">
    <location>
        <begin position="8"/>
        <end position="123"/>
    </location>
</feature>
<keyword evidence="3" id="KW-1185">Reference proteome</keyword>
<comment type="caution">
    <text evidence="2">The sequence shown here is derived from an EMBL/GenBank/DDBJ whole genome shotgun (WGS) entry which is preliminary data.</text>
</comment>
<organism evidence="2 3">
    <name type="scientific">Novosphingobium capsulatum</name>
    <dbReference type="NCBI Taxonomy" id="13688"/>
    <lineage>
        <taxon>Bacteria</taxon>
        <taxon>Pseudomonadati</taxon>
        <taxon>Pseudomonadota</taxon>
        <taxon>Alphaproteobacteria</taxon>
        <taxon>Sphingomonadales</taxon>
        <taxon>Sphingomonadaceae</taxon>
        <taxon>Novosphingobium</taxon>
    </lineage>
</organism>
<dbReference type="Pfam" id="PF00535">
    <property type="entry name" value="Glycos_transf_2"/>
    <property type="match status" value="1"/>
</dbReference>
<dbReference type="InterPro" id="IPR029044">
    <property type="entry name" value="Nucleotide-diphossugar_trans"/>
</dbReference>
<evidence type="ECO:0000313" key="2">
    <source>
        <dbReference type="EMBL" id="MDR6513309.1"/>
    </source>
</evidence>
<dbReference type="InterPro" id="IPR050834">
    <property type="entry name" value="Glycosyltransf_2"/>
</dbReference>
<accession>A0ABU1MSL1</accession>
<gene>
    <name evidence="2" type="ORF">J2792_004202</name>
</gene>
<dbReference type="PANTHER" id="PTHR43685">
    <property type="entry name" value="GLYCOSYLTRANSFERASE"/>
    <property type="match status" value="1"/>
</dbReference>
<dbReference type="RefSeq" id="WP_309806584.1">
    <property type="nucleotide sequence ID" value="NZ_JAVDRD010000019.1"/>
</dbReference>
<evidence type="ECO:0000313" key="3">
    <source>
        <dbReference type="Proteomes" id="UP001184150"/>
    </source>
</evidence>
<dbReference type="Gene3D" id="3.90.550.10">
    <property type="entry name" value="Spore Coat Polysaccharide Biosynthesis Protein SpsA, Chain A"/>
    <property type="match status" value="1"/>
</dbReference>
<dbReference type="CDD" id="cd00761">
    <property type="entry name" value="Glyco_tranf_GTA_type"/>
    <property type="match status" value="1"/>
</dbReference>